<comment type="caution">
    <text evidence="4">The sequence shown here is derived from an EMBL/GenBank/DDBJ whole genome shotgun (WGS) entry which is preliminary data.</text>
</comment>
<dbReference type="Pfam" id="PF07231">
    <property type="entry name" value="Hs1pro-1_N"/>
    <property type="match status" value="1"/>
</dbReference>
<protein>
    <submittedName>
        <fullName evidence="4">Nematode resistance-like protein HSPRO2</fullName>
    </submittedName>
</protein>
<dbReference type="InterPro" id="IPR037217">
    <property type="entry name" value="Trp/Indoleamine_2_3_dOase-like"/>
</dbReference>
<dbReference type="OrthoDB" id="188455at2759"/>
<sequence>MIDLDWKNKMGVTPDMSGKSPKLSNNSHRSVPLSSRVGDLLQTSPSANLAYEQYLRLPDLARLWSSKDFPSWSSETVIKPALQGLEITFRLISIALSDPRPYSNRCEWERRLESLSVHQIELIAGLCEGDESGSAPTVDLSRSNGVLARDGSSREVWTLPGETLSVVSRSSEASLLPRLATWQRSEGVAQRIAFAIECLMQRSAYTLGLGEPNLSGKPNLEYDLVCRPSDLHSLKKSPKSLENYENEIVFTTHQILESWIRSGRELLCRIEGRIEAREFDKASGDCWILERIWKLMSEIEDLHLLMDPDDFLRLKSQLCIKSTAGSEPFCFRSTALIEMARSSKDLRRRVPEVLGVEVDPKGGPRIQEAAMKALHRKRDVGKIHLLQAFQATEAATKRFFYAYWQLIMVVIGSLEAKGNRAFIGFEGESDPLPQMFLEPPYYPSLDAAKTFLGDFWQHEMVNPTRSGSESRKHRHDTEMRDGERD</sequence>
<dbReference type="EMBL" id="QPKB01000003">
    <property type="protein sequence ID" value="RWR78748.1"/>
    <property type="molecule type" value="Genomic_DNA"/>
</dbReference>
<evidence type="ECO:0000259" key="3">
    <source>
        <dbReference type="Pfam" id="PF07231"/>
    </source>
</evidence>
<dbReference type="InterPro" id="IPR009743">
    <property type="entry name" value="Hs1pro-1_C"/>
</dbReference>
<feature type="compositionally biased region" description="Polar residues" evidence="1">
    <location>
        <begin position="22"/>
        <end position="31"/>
    </location>
</feature>
<evidence type="ECO:0000259" key="2">
    <source>
        <dbReference type="Pfam" id="PF07014"/>
    </source>
</evidence>
<dbReference type="PANTHER" id="PTHR34795:SF1">
    <property type="entry name" value="NEMATODE RESISTANCE PROTEIN-LIKE HSPRO1"/>
    <property type="match status" value="1"/>
</dbReference>
<dbReference type="Pfam" id="PF07014">
    <property type="entry name" value="Hs1pro-1_C"/>
    <property type="match status" value="1"/>
</dbReference>
<dbReference type="SUPFAM" id="SSF140959">
    <property type="entry name" value="Indolic compounds 2,3-dioxygenase-like"/>
    <property type="match status" value="1"/>
</dbReference>
<proteinExistence type="predicted"/>
<dbReference type="GO" id="GO:0046872">
    <property type="term" value="F:metal ion binding"/>
    <property type="evidence" value="ECO:0007669"/>
    <property type="project" value="InterPro"/>
</dbReference>
<dbReference type="GO" id="GO:0006952">
    <property type="term" value="P:defense response"/>
    <property type="evidence" value="ECO:0007669"/>
    <property type="project" value="InterPro"/>
</dbReference>
<accession>A0A3S3NFQ4</accession>
<dbReference type="AlphaFoldDB" id="A0A3S3NFQ4"/>
<gene>
    <name evidence="4" type="ORF">CKAN_00729400</name>
</gene>
<reference evidence="4 5" key="1">
    <citation type="journal article" date="2019" name="Nat. Plants">
        <title>Stout camphor tree genome fills gaps in understanding of flowering plant genome evolution.</title>
        <authorList>
            <person name="Chaw S.M."/>
            <person name="Liu Y.C."/>
            <person name="Wu Y.W."/>
            <person name="Wang H.Y."/>
            <person name="Lin C.I."/>
            <person name="Wu C.S."/>
            <person name="Ke H.M."/>
            <person name="Chang L.Y."/>
            <person name="Hsu C.Y."/>
            <person name="Yang H.T."/>
            <person name="Sudianto E."/>
            <person name="Hsu M.H."/>
            <person name="Wu K.P."/>
            <person name="Wang L.N."/>
            <person name="Leebens-Mack J.H."/>
            <person name="Tsai I.J."/>
        </authorList>
    </citation>
    <scope>NUCLEOTIDE SEQUENCE [LARGE SCALE GENOMIC DNA]</scope>
    <source>
        <strain evidence="5">cv. Chaw 1501</strain>
        <tissue evidence="4">Young leaves</tissue>
    </source>
</reference>
<evidence type="ECO:0000313" key="4">
    <source>
        <dbReference type="EMBL" id="RWR78748.1"/>
    </source>
</evidence>
<feature type="domain" description="Hs1pro-1 C-terminal" evidence="2">
    <location>
        <begin position="200"/>
        <end position="458"/>
    </location>
</feature>
<feature type="compositionally biased region" description="Basic and acidic residues" evidence="1">
    <location>
        <begin position="475"/>
        <end position="485"/>
    </location>
</feature>
<dbReference type="GO" id="GO:0019441">
    <property type="term" value="P:L-tryptophan catabolic process to kynurenine"/>
    <property type="evidence" value="ECO:0007669"/>
    <property type="project" value="InterPro"/>
</dbReference>
<dbReference type="PANTHER" id="PTHR34795">
    <property type="entry name" value="NEMATODE RESISTANCE PROTEIN-LIKE HSPRO1"/>
    <property type="match status" value="1"/>
</dbReference>
<dbReference type="GO" id="GO:0020037">
    <property type="term" value="F:heme binding"/>
    <property type="evidence" value="ECO:0007669"/>
    <property type="project" value="InterPro"/>
</dbReference>
<organism evidence="4 5">
    <name type="scientific">Cinnamomum micranthum f. kanehirae</name>
    <dbReference type="NCBI Taxonomy" id="337451"/>
    <lineage>
        <taxon>Eukaryota</taxon>
        <taxon>Viridiplantae</taxon>
        <taxon>Streptophyta</taxon>
        <taxon>Embryophyta</taxon>
        <taxon>Tracheophyta</taxon>
        <taxon>Spermatophyta</taxon>
        <taxon>Magnoliopsida</taxon>
        <taxon>Magnoliidae</taxon>
        <taxon>Laurales</taxon>
        <taxon>Lauraceae</taxon>
        <taxon>Cinnamomum</taxon>
    </lineage>
</organism>
<dbReference type="InterPro" id="IPR038759">
    <property type="entry name" value="HSPRO1/HSPRO2"/>
</dbReference>
<keyword evidence="5" id="KW-1185">Reference proteome</keyword>
<dbReference type="Gene3D" id="1.20.58.480">
    <property type="match status" value="1"/>
</dbReference>
<evidence type="ECO:0000313" key="5">
    <source>
        <dbReference type="Proteomes" id="UP000283530"/>
    </source>
</evidence>
<feature type="domain" description="Nematode resistance protein-like HSPRO1 N-terminal" evidence="3">
    <location>
        <begin position="1"/>
        <end position="197"/>
    </location>
</feature>
<feature type="region of interest" description="Disordered" evidence="1">
    <location>
        <begin position="12"/>
        <end position="31"/>
    </location>
</feature>
<feature type="region of interest" description="Disordered" evidence="1">
    <location>
        <begin position="462"/>
        <end position="485"/>
    </location>
</feature>
<evidence type="ECO:0000256" key="1">
    <source>
        <dbReference type="SAM" id="MobiDB-lite"/>
    </source>
</evidence>
<dbReference type="InterPro" id="IPR009869">
    <property type="entry name" value="HSPRO1_N"/>
</dbReference>
<name>A0A3S3NFQ4_9MAGN</name>
<dbReference type="Proteomes" id="UP000283530">
    <property type="component" value="Unassembled WGS sequence"/>
</dbReference>